<proteinExistence type="predicted"/>
<dbReference type="Gene3D" id="3.30.1360.200">
    <property type="match status" value="1"/>
</dbReference>
<dbReference type="AlphaFoldDB" id="A0A0F8ZDX2"/>
<name>A0A0F8ZDX2_9ZZZZ</name>
<reference evidence="2" key="1">
    <citation type="journal article" date="2015" name="Nature">
        <title>Complex archaea that bridge the gap between prokaryotes and eukaryotes.</title>
        <authorList>
            <person name="Spang A."/>
            <person name="Saw J.H."/>
            <person name="Jorgensen S.L."/>
            <person name="Zaremba-Niedzwiedzka K."/>
            <person name="Martijn J."/>
            <person name="Lind A.E."/>
            <person name="van Eijk R."/>
            <person name="Schleper C."/>
            <person name="Guy L."/>
            <person name="Ettema T.J."/>
        </authorList>
    </citation>
    <scope>NUCLEOTIDE SEQUENCE</scope>
</reference>
<dbReference type="InterPro" id="IPR054384">
    <property type="entry name" value="SecDF_P1_head"/>
</dbReference>
<comment type="caution">
    <text evidence="2">The sequence shown here is derived from an EMBL/GenBank/DDBJ whole genome shotgun (WGS) entry which is preliminary data.</text>
</comment>
<sequence>DYAWFEANTLLSHDWGVAVHNGRDVVLLSTKPQQTMLATDEGPRRWRVEKVEVIKDPQDRPAIGVQFDQSGGQRMGALSEAHLKMPMAMLIDDRVVCMPRLMSKVTSQVQITGNFNARETAEIAEALILGMVDREEIEPGEIVPEEIVPEGDDGATQPAS</sequence>
<dbReference type="Pfam" id="PF22599">
    <property type="entry name" value="SecDF_P1_head"/>
    <property type="match status" value="1"/>
</dbReference>
<evidence type="ECO:0000313" key="2">
    <source>
        <dbReference type="EMBL" id="KKK91933.1"/>
    </source>
</evidence>
<evidence type="ECO:0000259" key="1">
    <source>
        <dbReference type="Pfam" id="PF22599"/>
    </source>
</evidence>
<dbReference type="EMBL" id="LAZR01048435">
    <property type="protein sequence ID" value="KKK91933.1"/>
    <property type="molecule type" value="Genomic_DNA"/>
</dbReference>
<organism evidence="2">
    <name type="scientific">marine sediment metagenome</name>
    <dbReference type="NCBI Taxonomy" id="412755"/>
    <lineage>
        <taxon>unclassified sequences</taxon>
        <taxon>metagenomes</taxon>
        <taxon>ecological metagenomes</taxon>
    </lineage>
</organism>
<feature type="non-terminal residue" evidence="2">
    <location>
        <position position="1"/>
    </location>
</feature>
<accession>A0A0F8ZDX2</accession>
<protein>
    <recommendedName>
        <fullName evidence="1">SecDF P1 head subdomain domain-containing protein</fullName>
    </recommendedName>
</protein>
<feature type="domain" description="SecDF P1 head subdomain" evidence="1">
    <location>
        <begin position="48"/>
        <end position="127"/>
    </location>
</feature>
<gene>
    <name evidence="2" type="ORF">LCGC14_2707990</name>
</gene>